<evidence type="ECO:0000313" key="1">
    <source>
        <dbReference type="EMBL" id="MEQ2556228.1"/>
    </source>
</evidence>
<organism evidence="1 2">
    <name type="scientific">Lachnospira intestinalis</name>
    <dbReference type="NCBI Taxonomy" id="3133158"/>
    <lineage>
        <taxon>Bacteria</taxon>
        <taxon>Bacillati</taxon>
        <taxon>Bacillota</taxon>
        <taxon>Clostridia</taxon>
        <taxon>Lachnospirales</taxon>
        <taxon>Lachnospiraceae</taxon>
        <taxon>Lachnospira</taxon>
    </lineage>
</organism>
<protein>
    <submittedName>
        <fullName evidence="1">Uncharacterized protein</fullName>
    </submittedName>
</protein>
<reference evidence="1" key="1">
    <citation type="submission" date="2024-03" db="EMBL/GenBank/DDBJ databases">
        <title>Human intestinal bacterial collection.</title>
        <authorList>
            <person name="Pauvert C."/>
            <person name="Hitch T.C.A."/>
            <person name="Clavel T."/>
        </authorList>
    </citation>
    <scope>NUCLEOTIDE SEQUENCE [LARGE SCALE GENOMIC DNA]</scope>
    <source>
        <strain evidence="1">CLA-AA-H89B</strain>
    </source>
</reference>
<keyword evidence="2" id="KW-1185">Reference proteome</keyword>
<dbReference type="EMBL" id="JBBMFS010000021">
    <property type="protein sequence ID" value="MEQ2556228.1"/>
    <property type="molecule type" value="Genomic_DNA"/>
</dbReference>
<comment type="caution">
    <text evidence="1">The sequence shown here is derived from an EMBL/GenBank/DDBJ whole genome shotgun (WGS) entry which is preliminary data.</text>
</comment>
<evidence type="ECO:0000313" key="2">
    <source>
        <dbReference type="Proteomes" id="UP001546774"/>
    </source>
</evidence>
<gene>
    <name evidence="1" type="ORF">WMO37_14650</name>
</gene>
<proteinExistence type="predicted"/>
<name>A0ABV1H937_9FIRM</name>
<accession>A0ABV1H937</accession>
<dbReference type="Proteomes" id="UP001546774">
    <property type="component" value="Unassembled WGS sequence"/>
</dbReference>
<sequence length="49" mass="5721">MGLAVLPSRLKKEMDILAKAIIEGENIHDIEEINCQYYKNWKCNKLMPD</sequence>